<protein>
    <submittedName>
        <fullName evidence="1">Uncharacterized protein</fullName>
    </submittedName>
</protein>
<evidence type="ECO:0000313" key="1">
    <source>
        <dbReference type="EMBL" id="THF73948.1"/>
    </source>
</evidence>
<sequence length="107" mass="12418">MREYIPTITFEQAKAIAEKAAFEQLAPFVEDESDTVLSDKHAEAEYCWFFFRKQEIVGPPEKILTWGAAYAISKKGELRLIADFMNEPDKLREYIQVMSKYFEAKGL</sequence>
<organism evidence="1 2">
    <name type="scientific">Cohnella fermenti</name>
    <dbReference type="NCBI Taxonomy" id="2565925"/>
    <lineage>
        <taxon>Bacteria</taxon>
        <taxon>Bacillati</taxon>
        <taxon>Bacillota</taxon>
        <taxon>Bacilli</taxon>
        <taxon>Bacillales</taxon>
        <taxon>Paenibacillaceae</taxon>
        <taxon>Cohnella</taxon>
    </lineage>
</organism>
<comment type="caution">
    <text evidence="1">The sequence shown here is derived from an EMBL/GenBank/DDBJ whole genome shotgun (WGS) entry which is preliminary data.</text>
</comment>
<reference evidence="1 2" key="1">
    <citation type="submission" date="2019-04" db="EMBL/GenBank/DDBJ databases">
        <title>Cohnella sp. nov. isolated from preserved vegetables.</title>
        <authorList>
            <person name="Lin S.-Y."/>
            <person name="Hung M.-H."/>
            <person name="Young C.-C."/>
        </authorList>
    </citation>
    <scope>NUCLEOTIDE SEQUENCE [LARGE SCALE GENOMIC DNA]</scope>
    <source>
        <strain evidence="1 2">CC-MHH1044</strain>
    </source>
</reference>
<dbReference type="OrthoDB" id="5999649at2"/>
<accession>A0A4S4BHC6</accession>
<gene>
    <name evidence="1" type="ORF">E6C55_27145</name>
</gene>
<evidence type="ECO:0000313" key="2">
    <source>
        <dbReference type="Proteomes" id="UP000310636"/>
    </source>
</evidence>
<keyword evidence="2" id="KW-1185">Reference proteome</keyword>
<dbReference type="AlphaFoldDB" id="A0A4S4BHC6"/>
<dbReference type="RefSeq" id="WP_136372981.1">
    <property type="nucleotide sequence ID" value="NZ_SSOB01000047.1"/>
</dbReference>
<name>A0A4S4BHC6_9BACL</name>
<proteinExistence type="predicted"/>
<dbReference type="Proteomes" id="UP000310636">
    <property type="component" value="Unassembled WGS sequence"/>
</dbReference>
<dbReference type="EMBL" id="SSOB01000047">
    <property type="protein sequence ID" value="THF73948.1"/>
    <property type="molecule type" value="Genomic_DNA"/>
</dbReference>